<protein>
    <recommendedName>
        <fullName evidence="4">Wall-associated receptor kinase C-terminal domain-containing protein</fullName>
    </recommendedName>
</protein>
<comment type="caution">
    <text evidence="2">The sequence shown here is derived from an EMBL/GenBank/DDBJ whole genome shotgun (WGS) entry which is preliminary data.</text>
</comment>
<organism evidence="2 3">
    <name type="scientific">Rehmannia glutinosa</name>
    <name type="common">Chinese foxglove</name>
    <dbReference type="NCBI Taxonomy" id="99300"/>
    <lineage>
        <taxon>Eukaryota</taxon>
        <taxon>Viridiplantae</taxon>
        <taxon>Streptophyta</taxon>
        <taxon>Embryophyta</taxon>
        <taxon>Tracheophyta</taxon>
        <taxon>Spermatophyta</taxon>
        <taxon>Magnoliopsida</taxon>
        <taxon>eudicotyledons</taxon>
        <taxon>Gunneridae</taxon>
        <taxon>Pentapetalae</taxon>
        <taxon>asterids</taxon>
        <taxon>lamiids</taxon>
        <taxon>Lamiales</taxon>
        <taxon>Orobanchaceae</taxon>
        <taxon>Rehmannieae</taxon>
        <taxon>Rehmannia</taxon>
    </lineage>
</organism>
<feature type="transmembrane region" description="Helical" evidence="1">
    <location>
        <begin position="241"/>
        <end position="259"/>
    </location>
</feature>
<keyword evidence="1" id="KW-0472">Membrane</keyword>
<keyword evidence="1" id="KW-1133">Transmembrane helix</keyword>
<evidence type="ECO:0008006" key="4">
    <source>
        <dbReference type="Google" id="ProtNLM"/>
    </source>
</evidence>
<proteinExistence type="predicted"/>
<accession>A0ABR0VT41</accession>
<evidence type="ECO:0000256" key="1">
    <source>
        <dbReference type="SAM" id="Phobius"/>
    </source>
</evidence>
<evidence type="ECO:0000313" key="3">
    <source>
        <dbReference type="Proteomes" id="UP001318860"/>
    </source>
</evidence>
<reference evidence="2 3" key="1">
    <citation type="journal article" date="2021" name="Comput. Struct. Biotechnol. J.">
        <title>De novo genome assembly of the potent medicinal plant Rehmannia glutinosa using nanopore technology.</title>
        <authorList>
            <person name="Ma L."/>
            <person name="Dong C."/>
            <person name="Song C."/>
            <person name="Wang X."/>
            <person name="Zheng X."/>
            <person name="Niu Y."/>
            <person name="Chen S."/>
            <person name="Feng W."/>
        </authorList>
    </citation>
    <scope>NUCLEOTIDE SEQUENCE [LARGE SCALE GENOMIC DNA]</scope>
    <source>
        <strain evidence="2">DH-2019</strain>
    </source>
</reference>
<sequence length="262" mass="29287">MQGLKKLKILQFIFQLNIIFQTSISQKTPLSYCGGIKIQPPFLNQNSPNSTLLSHMILCKSEIPYFRTTIGLFQISSIDYENKLLTISHNYCSPTSSFISPHRLSAGFSPLSSPNSLILMNCSNRSSKMPIVPCNNTRLSGCASESAKGFSSCSVIDDVTKLEKGFHPREMNCSHYSRVYRSLTENFQLGTRINFDIPDHVPNFCNECEKRDGNCGAGLRCVCHPKNAEDKVISVGAVLKPWGNIYFYLVLFILMMGLFQGS</sequence>
<keyword evidence="1" id="KW-0812">Transmembrane</keyword>
<name>A0ABR0VT41_REHGL</name>
<dbReference type="Proteomes" id="UP001318860">
    <property type="component" value="Unassembled WGS sequence"/>
</dbReference>
<dbReference type="PANTHER" id="PTHR33355">
    <property type="entry name" value="WALL-ASSOCIATED RECEPTOR KINASE CARBOXY-TERMINAL PROTEIN-RELATED"/>
    <property type="match status" value="1"/>
</dbReference>
<gene>
    <name evidence="2" type="ORF">DH2020_027815</name>
</gene>
<keyword evidence="3" id="KW-1185">Reference proteome</keyword>
<evidence type="ECO:0000313" key="2">
    <source>
        <dbReference type="EMBL" id="KAK6138440.1"/>
    </source>
</evidence>
<dbReference type="EMBL" id="JABTTQ020000731">
    <property type="protein sequence ID" value="KAK6138440.1"/>
    <property type="molecule type" value="Genomic_DNA"/>
</dbReference>
<dbReference type="PANTHER" id="PTHR33355:SF11">
    <property type="entry name" value="WALL-ASSOCIATED RECEPTOR KINASE GALACTURONAN-BINDING DOMAIN-CONTAINING PROTEIN"/>
    <property type="match status" value="1"/>
</dbReference>